<feature type="transmembrane region" description="Helical" evidence="1">
    <location>
        <begin position="243"/>
        <end position="264"/>
    </location>
</feature>
<gene>
    <name evidence="2" type="ORF">AWT59_0641</name>
</gene>
<comment type="caution">
    <text evidence="2">The sequence shown here is derived from an EMBL/GenBank/DDBJ whole genome shotgun (WGS) entry which is preliminary data.</text>
</comment>
<reference evidence="2 3" key="1">
    <citation type="submission" date="2016-02" db="EMBL/GenBank/DDBJ databases">
        <authorList>
            <person name="Wen L."/>
            <person name="He K."/>
            <person name="Yang H."/>
        </authorList>
    </citation>
    <scope>NUCLEOTIDE SEQUENCE [LARGE SCALE GENOMIC DNA]</scope>
    <source>
        <strain evidence="2">ShG14-8</strain>
    </source>
</reference>
<sequence>MSACLVQQAVFAEQHPCKTSNSGRHQHSSQTLQAQIDIHHMTNSPDSASRLVFINIVRSRPRLFSSILVGVVVVFLLPESLALYGITRAIIGWNAGVWLYLILAARMMFWTSDEKIRARALTQDDGKYFVLAMVIIAAIASLGAIVAELAVVKEMHGMLRYTHITLAALTIVSSWVLTQVMFALHYAHDFYASKESGGPGGLEFPNTPAPDYGDFLYFSCVIGVAGQTADINFTSRKMRRTGLVHSVLAFFFNTALVALAINIASSLI</sequence>
<dbReference type="EMBL" id="LSLI01000009">
    <property type="protein sequence ID" value="KXS33208.1"/>
    <property type="molecule type" value="Genomic_DNA"/>
</dbReference>
<organism evidence="2 3">
    <name type="scientific">Candidatus Gallionella acididurans</name>
    <dbReference type="NCBI Taxonomy" id="1796491"/>
    <lineage>
        <taxon>Bacteria</taxon>
        <taxon>Pseudomonadati</taxon>
        <taxon>Pseudomonadota</taxon>
        <taxon>Betaproteobacteria</taxon>
        <taxon>Nitrosomonadales</taxon>
        <taxon>Gallionellaceae</taxon>
        <taxon>Gallionella</taxon>
    </lineage>
</organism>
<feature type="transmembrane region" description="Helical" evidence="1">
    <location>
        <begin position="63"/>
        <end position="84"/>
    </location>
</feature>
<dbReference type="PATRIC" id="fig|1796491.3.peg.698"/>
<keyword evidence="1" id="KW-0472">Membrane</keyword>
<dbReference type="InterPro" id="IPR009781">
    <property type="entry name" value="DUF1345"/>
</dbReference>
<evidence type="ECO:0008006" key="4">
    <source>
        <dbReference type="Google" id="ProtNLM"/>
    </source>
</evidence>
<dbReference type="Proteomes" id="UP000070578">
    <property type="component" value="Unassembled WGS sequence"/>
</dbReference>
<dbReference type="Pfam" id="PF07077">
    <property type="entry name" value="DUF1345"/>
    <property type="match status" value="1"/>
</dbReference>
<evidence type="ECO:0000256" key="1">
    <source>
        <dbReference type="SAM" id="Phobius"/>
    </source>
</evidence>
<keyword evidence="1" id="KW-0812">Transmembrane</keyword>
<keyword evidence="1" id="KW-1133">Transmembrane helix</keyword>
<protein>
    <recommendedName>
        <fullName evidence="4">Transmembrane protein</fullName>
    </recommendedName>
</protein>
<feature type="transmembrane region" description="Helical" evidence="1">
    <location>
        <begin position="164"/>
        <end position="184"/>
    </location>
</feature>
<evidence type="ECO:0000313" key="2">
    <source>
        <dbReference type="EMBL" id="KXS33208.1"/>
    </source>
</evidence>
<feature type="transmembrane region" description="Helical" evidence="1">
    <location>
        <begin position="90"/>
        <end position="109"/>
    </location>
</feature>
<reference evidence="2 3" key="2">
    <citation type="submission" date="2016-03" db="EMBL/GenBank/DDBJ databases">
        <title>New uncultured bacterium of the family Gallionellaceae from acid mine drainage: description and reconstruction of genome based on metagenomic analysis of microbial community.</title>
        <authorList>
            <person name="Kadnikov V."/>
            <person name="Ivasenko D."/>
            <person name="Beletsky A."/>
            <person name="Mardanov A."/>
            <person name="Danilova E."/>
            <person name="Pimenov N."/>
            <person name="Karnachuk O."/>
            <person name="Ravin N."/>
        </authorList>
    </citation>
    <scope>NUCLEOTIDE SEQUENCE [LARGE SCALE GENOMIC DNA]</scope>
    <source>
        <strain evidence="2">ShG14-8</strain>
    </source>
</reference>
<feature type="transmembrane region" description="Helical" evidence="1">
    <location>
        <begin position="129"/>
        <end position="152"/>
    </location>
</feature>
<evidence type="ECO:0000313" key="3">
    <source>
        <dbReference type="Proteomes" id="UP000070578"/>
    </source>
</evidence>
<name>A0A139BWI5_9PROT</name>
<proteinExistence type="predicted"/>
<dbReference type="AlphaFoldDB" id="A0A139BWI5"/>
<accession>A0A139BWI5</accession>